<feature type="domain" description="EamA" evidence="7">
    <location>
        <begin position="157"/>
        <end position="287"/>
    </location>
</feature>
<feature type="transmembrane region" description="Helical" evidence="6">
    <location>
        <begin position="38"/>
        <end position="59"/>
    </location>
</feature>
<feature type="transmembrane region" description="Helical" evidence="6">
    <location>
        <begin position="270"/>
        <end position="287"/>
    </location>
</feature>
<evidence type="ECO:0000256" key="5">
    <source>
        <dbReference type="ARBA" id="ARBA00023136"/>
    </source>
</evidence>
<dbReference type="Pfam" id="PF00892">
    <property type="entry name" value="EamA"/>
    <property type="match status" value="2"/>
</dbReference>
<protein>
    <submittedName>
        <fullName evidence="8">EamA-like transporter family protein</fullName>
    </submittedName>
</protein>
<name>A0A1H6D1I5_9GAMM</name>
<evidence type="ECO:0000256" key="6">
    <source>
        <dbReference type="SAM" id="Phobius"/>
    </source>
</evidence>
<reference evidence="8 9" key="1">
    <citation type="submission" date="2016-10" db="EMBL/GenBank/DDBJ databases">
        <authorList>
            <person name="de Groot N.N."/>
        </authorList>
    </citation>
    <scope>NUCLEOTIDE SEQUENCE [LARGE SCALE GENOMIC DNA]</scope>
    <source>
        <strain evidence="8 9">DSM 22012</strain>
    </source>
</reference>
<dbReference type="RefSeq" id="WP_104004801.1">
    <property type="nucleotide sequence ID" value="NZ_FNVQ01000004.1"/>
</dbReference>
<dbReference type="InterPro" id="IPR037185">
    <property type="entry name" value="EmrE-like"/>
</dbReference>
<evidence type="ECO:0000256" key="1">
    <source>
        <dbReference type="ARBA" id="ARBA00004141"/>
    </source>
</evidence>
<evidence type="ECO:0000313" key="8">
    <source>
        <dbReference type="EMBL" id="SEG79122.1"/>
    </source>
</evidence>
<dbReference type="PANTHER" id="PTHR32322">
    <property type="entry name" value="INNER MEMBRANE TRANSPORTER"/>
    <property type="match status" value="1"/>
</dbReference>
<evidence type="ECO:0000313" key="9">
    <source>
        <dbReference type="Proteomes" id="UP000236745"/>
    </source>
</evidence>
<proteinExistence type="inferred from homology"/>
<feature type="transmembrane region" description="Helical" evidence="6">
    <location>
        <begin position="71"/>
        <end position="90"/>
    </location>
</feature>
<dbReference type="EMBL" id="FNVQ01000004">
    <property type="protein sequence ID" value="SEG79122.1"/>
    <property type="molecule type" value="Genomic_DNA"/>
</dbReference>
<dbReference type="AlphaFoldDB" id="A0A1H6D1I5"/>
<evidence type="ECO:0000256" key="3">
    <source>
        <dbReference type="ARBA" id="ARBA00022692"/>
    </source>
</evidence>
<evidence type="ECO:0000256" key="2">
    <source>
        <dbReference type="ARBA" id="ARBA00007362"/>
    </source>
</evidence>
<gene>
    <name evidence="8" type="ORF">SAMN05444390_104443</name>
</gene>
<organism evidence="8 9">
    <name type="scientific">Marinobacterium lutimaris</name>
    <dbReference type="NCBI Taxonomy" id="568106"/>
    <lineage>
        <taxon>Bacteria</taxon>
        <taxon>Pseudomonadati</taxon>
        <taxon>Pseudomonadota</taxon>
        <taxon>Gammaproteobacteria</taxon>
        <taxon>Oceanospirillales</taxon>
        <taxon>Oceanospirillaceae</taxon>
        <taxon>Marinobacterium</taxon>
    </lineage>
</organism>
<dbReference type="Gene3D" id="1.10.3730.20">
    <property type="match status" value="1"/>
</dbReference>
<feature type="transmembrane region" description="Helical" evidence="6">
    <location>
        <begin position="154"/>
        <end position="172"/>
    </location>
</feature>
<feature type="domain" description="EamA" evidence="7">
    <location>
        <begin position="12"/>
        <end position="139"/>
    </location>
</feature>
<comment type="similarity">
    <text evidence="2">Belongs to the EamA transporter family.</text>
</comment>
<dbReference type="SUPFAM" id="SSF103481">
    <property type="entry name" value="Multidrug resistance efflux transporter EmrE"/>
    <property type="match status" value="2"/>
</dbReference>
<dbReference type="InterPro" id="IPR000620">
    <property type="entry name" value="EamA_dom"/>
</dbReference>
<dbReference type="GO" id="GO:0016020">
    <property type="term" value="C:membrane"/>
    <property type="evidence" value="ECO:0007669"/>
    <property type="project" value="UniProtKB-SubCell"/>
</dbReference>
<evidence type="ECO:0000259" key="7">
    <source>
        <dbReference type="Pfam" id="PF00892"/>
    </source>
</evidence>
<feature type="transmembrane region" description="Helical" evidence="6">
    <location>
        <begin position="215"/>
        <end position="235"/>
    </location>
</feature>
<dbReference type="Proteomes" id="UP000236745">
    <property type="component" value="Unassembled WGS sequence"/>
</dbReference>
<keyword evidence="3 6" id="KW-0812">Transmembrane</keyword>
<feature type="transmembrane region" description="Helical" evidence="6">
    <location>
        <begin position="247"/>
        <end position="264"/>
    </location>
</feature>
<feature type="transmembrane region" description="Helical" evidence="6">
    <location>
        <begin position="12"/>
        <end position="32"/>
    </location>
</feature>
<keyword evidence="4 6" id="KW-1133">Transmembrane helix</keyword>
<comment type="subcellular location">
    <subcellularLocation>
        <location evidence="1">Membrane</location>
        <topology evidence="1">Multi-pass membrane protein</topology>
    </subcellularLocation>
</comment>
<dbReference type="OrthoDB" id="9809509at2"/>
<dbReference type="PANTHER" id="PTHR32322:SF2">
    <property type="entry name" value="EAMA DOMAIN-CONTAINING PROTEIN"/>
    <property type="match status" value="1"/>
</dbReference>
<feature type="transmembrane region" description="Helical" evidence="6">
    <location>
        <begin position="96"/>
        <end position="116"/>
    </location>
</feature>
<evidence type="ECO:0000256" key="4">
    <source>
        <dbReference type="ARBA" id="ARBA00022989"/>
    </source>
</evidence>
<sequence length="293" mass="31626">MSIAALKPYVPLLFVLLWSTGFIGARFGLPYIEPFNFLFIRMLLTLVVFFALVLAFRAAWPGPRQALHQMVVGSLVHAAYLGGVFAAIGWQMPAGVASLIVGLQPLLTAVLAWVVWRQRLLPLQWLGLVLGLIGVALVLAGGNRLGQFELTAPALAGVAIALVAISVGTLYQKHFGQGVNLLTGSFYQYLATALWMGLLTYTFETGEVDWQPELIGALAWLVLGLSVSAILLLLLMIREGEASKVASYFYLVPPVTAIEAWLLFDEQLGALALFGVAVTVSGVYLVLRRQAAA</sequence>
<keyword evidence="5 6" id="KW-0472">Membrane</keyword>
<keyword evidence="9" id="KW-1185">Reference proteome</keyword>
<feature type="transmembrane region" description="Helical" evidence="6">
    <location>
        <begin position="123"/>
        <end position="142"/>
    </location>
</feature>
<accession>A0A1H6D1I5</accession>
<dbReference type="InterPro" id="IPR050638">
    <property type="entry name" value="AA-Vitamin_Transporters"/>
</dbReference>
<feature type="transmembrane region" description="Helical" evidence="6">
    <location>
        <begin position="184"/>
        <end position="203"/>
    </location>
</feature>